<dbReference type="Pfam" id="PF00271">
    <property type="entry name" value="Helicase_C"/>
    <property type="match status" value="1"/>
</dbReference>
<dbReference type="GO" id="GO:0005524">
    <property type="term" value="F:ATP binding"/>
    <property type="evidence" value="ECO:0007669"/>
    <property type="project" value="UniProtKB-KW"/>
</dbReference>
<dbReference type="Proteomes" id="UP000177967">
    <property type="component" value="Unassembled WGS sequence"/>
</dbReference>
<feature type="domain" description="Helicase C-terminal" evidence="8">
    <location>
        <begin position="317"/>
        <end position="431"/>
    </location>
</feature>
<dbReference type="PROSITE" id="PS51194">
    <property type="entry name" value="HELICASE_CTER"/>
    <property type="match status" value="1"/>
</dbReference>
<protein>
    <recommendedName>
        <fullName evidence="12">RNA helicase</fullName>
    </recommendedName>
</protein>
<accession>A0A1G1V3W0</accession>
<evidence type="ECO:0000256" key="6">
    <source>
        <dbReference type="PROSITE-ProRule" id="PRU00552"/>
    </source>
</evidence>
<sequence length="431" mass="48595">MLLEKAPPLTNSFKPKIKQNMSNNFRGNFRVGRRRRQGGNFGGNRLDINRFIHKAADTCVAESYTPRNSFEGFGFCPEVVRNITKKGYASPTPIQDQSIPAILEGKDLIGLANTGTGKTAAFLLPMIDKVFKNKRNQNFSSATRKRNQNFSSTSYRSERVFIVTPTRELAQQINEELRFFAQNLGIYSTLLIGGANLNRQAQELYRNPHFVIGTPGRIRDLINRKCLNLSNFGNVILDEVDLMVDIGFIRDVEFFISLLSRERQSLFFSATISAKVNHILQSFVKNPVTVSVKTGETADLVDQDVVRVMDKNKKVDQLHQLLIQKGFDKVLIFGATKWNVERLTKELVNRGFRAAAIHGNKTQGARLRAVQEFKQGLLQVLLATDVASRGLDIPNVTHVINYEIPKTYEDYTHRIGRTGRANNKGTALTFV</sequence>
<feature type="domain" description="DEAD-box RNA helicase Q" evidence="9">
    <location>
        <begin position="68"/>
        <end position="96"/>
    </location>
</feature>
<dbReference type="AlphaFoldDB" id="A0A1G1V3W0"/>
<dbReference type="PANTHER" id="PTHR47959:SF13">
    <property type="entry name" value="ATP-DEPENDENT RNA HELICASE RHLE"/>
    <property type="match status" value="1"/>
</dbReference>
<reference evidence="10 11" key="1">
    <citation type="journal article" date="2016" name="Nat. Commun.">
        <title>Thousands of microbial genomes shed light on interconnected biogeochemical processes in an aquifer system.</title>
        <authorList>
            <person name="Anantharaman K."/>
            <person name="Brown C.T."/>
            <person name="Hug L.A."/>
            <person name="Sharon I."/>
            <person name="Castelle C.J."/>
            <person name="Probst A.J."/>
            <person name="Thomas B.C."/>
            <person name="Singh A."/>
            <person name="Wilkins M.J."/>
            <person name="Karaoz U."/>
            <person name="Brodie E.L."/>
            <person name="Williams K.H."/>
            <person name="Hubbard S.S."/>
            <person name="Banfield J.F."/>
        </authorList>
    </citation>
    <scope>NUCLEOTIDE SEQUENCE [LARGE SCALE GENOMIC DNA]</scope>
</reference>
<dbReference type="InterPro" id="IPR044742">
    <property type="entry name" value="DEAD/DEAH_RhlB"/>
</dbReference>
<evidence type="ECO:0000256" key="5">
    <source>
        <dbReference type="ARBA" id="ARBA00038437"/>
    </source>
</evidence>
<gene>
    <name evidence="10" type="ORF">A2782_04070</name>
</gene>
<evidence type="ECO:0000259" key="7">
    <source>
        <dbReference type="PROSITE" id="PS51192"/>
    </source>
</evidence>
<dbReference type="STRING" id="1797513.A2782_04070"/>
<feature type="short sequence motif" description="Q motif" evidence="6">
    <location>
        <begin position="68"/>
        <end position="96"/>
    </location>
</feature>
<evidence type="ECO:0000256" key="1">
    <source>
        <dbReference type="ARBA" id="ARBA00022741"/>
    </source>
</evidence>
<comment type="similarity">
    <text evidence="5">Belongs to the DEAD box helicase family.</text>
</comment>
<dbReference type="PROSITE" id="PS51195">
    <property type="entry name" value="Q_MOTIF"/>
    <property type="match status" value="1"/>
</dbReference>
<dbReference type="PANTHER" id="PTHR47959">
    <property type="entry name" value="ATP-DEPENDENT RNA HELICASE RHLE-RELATED"/>
    <property type="match status" value="1"/>
</dbReference>
<keyword evidence="2" id="KW-0378">Hydrolase</keyword>
<dbReference type="CDD" id="cd00268">
    <property type="entry name" value="DEADc"/>
    <property type="match status" value="1"/>
</dbReference>
<evidence type="ECO:0000259" key="8">
    <source>
        <dbReference type="PROSITE" id="PS51194"/>
    </source>
</evidence>
<proteinExistence type="inferred from homology"/>
<dbReference type="InterPro" id="IPR014014">
    <property type="entry name" value="RNA_helicase_DEAD_Q_motif"/>
</dbReference>
<name>A0A1G1V3W0_9BACT</name>
<dbReference type="InterPro" id="IPR011545">
    <property type="entry name" value="DEAD/DEAH_box_helicase_dom"/>
</dbReference>
<comment type="caution">
    <text evidence="10">The sequence shown here is derived from an EMBL/GenBank/DDBJ whole genome shotgun (WGS) entry which is preliminary data.</text>
</comment>
<dbReference type="GO" id="GO:0003676">
    <property type="term" value="F:nucleic acid binding"/>
    <property type="evidence" value="ECO:0007669"/>
    <property type="project" value="InterPro"/>
</dbReference>
<evidence type="ECO:0000313" key="10">
    <source>
        <dbReference type="EMBL" id="OGY10061.1"/>
    </source>
</evidence>
<feature type="domain" description="Helicase ATP-binding" evidence="7">
    <location>
        <begin position="99"/>
        <end position="290"/>
    </location>
</feature>
<dbReference type="SMART" id="SM00487">
    <property type="entry name" value="DEXDc"/>
    <property type="match status" value="1"/>
</dbReference>
<evidence type="ECO:0000256" key="3">
    <source>
        <dbReference type="ARBA" id="ARBA00022806"/>
    </source>
</evidence>
<dbReference type="Gene3D" id="3.40.50.300">
    <property type="entry name" value="P-loop containing nucleotide triphosphate hydrolases"/>
    <property type="match status" value="2"/>
</dbReference>
<dbReference type="InterPro" id="IPR050079">
    <property type="entry name" value="DEAD_box_RNA_helicase"/>
</dbReference>
<dbReference type="CDD" id="cd18787">
    <property type="entry name" value="SF2_C_DEAD"/>
    <property type="match status" value="1"/>
</dbReference>
<dbReference type="InterPro" id="IPR001650">
    <property type="entry name" value="Helicase_C-like"/>
</dbReference>
<evidence type="ECO:0000259" key="9">
    <source>
        <dbReference type="PROSITE" id="PS51195"/>
    </source>
</evidence>
<dbReference type="SUPFAM" id="SSF52540">
    <property type="entry name" value="P-loop containing nucleoside triphosphate hydrolases"/>
    <property type="match status" value="1"/>
</dbReference>
<keyword evidence="1" id="KW-0547">Nucleotide-binding</keyword>
<dbReference type="InterPro" id="IPR027417">
    <property type="entry name" value="P-loop_NTPase"/>
</dbReference>
<evidence type="ECO:0000256" key="4">
    <source>
        <dbReference type="ARBA" id="ARBA00022840"/>
    </source>
</evidence>
<keyword evidence="3" id="KW-0347">Helicase</keyword>
<dbReference type="PROSITE" id="PS51192">
    <property type="entry name" value="HELICASE_ATP_BIND_1"/>
    <property type="match status" value="1"/>
</dbReference>
<dbReference type="GO" id="GO:0016787">
    <property type="term" value="F:hydrolase activity"/>
    <property type="evidence" value="ECO:0007669"/>
    <property type="project" value="UniProtKB-KW"/>
</dbReference>
<dbReference type="EMBL" id="MHBW01000001">
    <property type="protein sequence ID" value="OGY10061.1"/>
    <property type="molecule type" value="Genomic_DNA"/>
</dbReference>
<dbReference type="InterPro" id="IPR014001">
    <property type="entry name" value="Helicase_ATP-bd"/>
</dbReference>
<dbReference type="Pfam" id="PF00270">
    <property type="entry name" value="DEAD"/>
    <property type="match status" value="1"/>
</dbReference>
<dbReference type="GO" id="GO:0005829">
    <property type="term" value="C:cytosol"/>
    <property type="evidence" value="ECO:0007669"/>
    <property type="project" value="TreeGrafter"/>
</dbReference>
<dbReference type="SMART" id="SM00490">
    <property type="entry name" value="HELICc"/>
    <property type="match status" value="1"/>
</dbReference>
<evidence type="ECO:0000313" key="11">
    <source>
        <dbReference type="Proteomes" id="UP000177967"/>
    </source>
</evidence>
<keyword evidence="4" id="KW-0067">ATP-binding</keyword>
<evidence type="ECO:0008006" key="12">
    <source>
        <dbReference type="Google" id="ProtNLM"/>
    </source>
</evidence>
<organism evidence="10 11">
    <name type="scientific">Candidatus Blackburnbacteria bacterium RIFCSPHIGHO2_01_FULL_43_15b</name>
    <dbReference type="NCBI Taxonomy" id="1797513"/>
    <lineage>
        <taxon>Bacteria</taxon>
        <taxon>Candidatus Blackburniibacteriota</taxon>
    </lineage>
</organism>
<evidence type="ECO:0000256" key="2">
    <source>
        <dbReference type="ARBA" id="ARBA00022801"/>
    </source>
</evidence>
<dbReference type="GO" id="GO:0003724">
    <property type="term" value="F:RNA helicase activity"/>
    <property type="evidence" value="ECO:0007669"/>
    <property type="project" value="InterPro"/>
</dbReference>